<dbReference type="EMBL" id="FWYF01000003">
    <property type="protein sequence ID" value="SMD36865.1"/>
    <property type="molecule type" value="Genomic_DNA"/>
</dbReference>
<feature type="signal peptide" evidence="1">
    <location>
        <begin position="1"/>
        <end position="24"/>
    </location>
</feature>
<feature type="chain" id="PRO_5011963985" description="Phosphate-selective porin O and P" evidence="1">
    <location>
        <begin position="25"/>
        <end position="428"/>
    </location>
</feature>
<name>A0A1W2GJN0_REIFA</name>
<evidence type="ECO:0000313" key="3">
    <source>
        <dbReference type="Proteomes" id="UP000192472"/>
    </source>
</evidence>
<dbReference type="SUPFAM" id="SSF56935">
    <property type="entry name" value="Porins"/>
    <property type="match status" value="1"/>
</dbReference>
<dbReference type="OrthoDB" id="638836at2"/>
<keyword evidence="1" id="KW-0732">Signal</keyword>
<accession>A0A1W2GJN0</accession>
<reference evidence="2 3" key="1">
    <citation type="submission" date="2017-04" db="EMBL/GenBank/DDBJ databases">
        <authorList>
            <person name="Afonso C.L."/>
            <person name="Miller P.J."/>
            <person name="Scott M.A."/>
            <person name="Spackman E."/>
            <person name="Goraichik I."/>
            <person name="Dimitrov K.M."/>
            <person name="Suarez D.L."/>
            <person name="Swayne D.E."/>
        </authorList>
    </citation>
    <scope>NUCLEOTIDE SEQUENCE [LARGE SCALE GENOMIC DNA]</scope>
    <source>
        <strain evidence="2 3">DSM 26133</strain>
    </source>
</reference>
<evidence type="ECO:0008006" key="4">
    <source>
        <dbReference type="Google" id="ProtNLM"/>
    </source>
</evidence>
<organism evidence="2 3">
    <name type="scientific">Reichenbachiella faecimaris</name>
    <dbReference type="NCBI Taxonomy" id="692418"/>
    <lineage>
        <taxon>Bacteria</taxon>
        <taxon>Pseudomonadati</taxon>
        <taxon>Bacteroidota</taxon>
        <taxon>Cytophagia</taxon>
        <taxon>Cytophagales</taxon>
        <taxon>Reichenbachiellaceae</taxon>
        <taxon>Reichenbachiella</taxon>
    </lineage>
</organism>
<dbReference type="RefSeq" id="WP_084373748.1">
    <property type="nucleotide sequence ID" value="NZ_FWYF01000003.1"/>
</dbReference>
<gene>
    <name evidence="2" type="ORF">SAMN04488029_3110</name>
</gene>
<evidence type="ECO:0000313" key="2">
    <source>
        <dbReference type="EMBL" id="SMD36865.1"/>
    </source>
</evidence>
<dbReference type="AlphaFoldDB" id="A0A1W2GJN0"/>
<keyword evidence="3" id="KW-1185">Reference proteome</keyword>
<dbReference type="Proteomes" id="UP000192472">
    <property type="component" value="Unassembled WGS sequence"/>
</dbReference>
<protein>
    <recommendedName>
        <fullName evidence="4">Phosphate-selective porin O and P</fullName>
    </recommendedName>
</protein>
<sequence>MKTSQKLNFFVLAITIFLVTPSFAQTSIQYYRPDGQLGLNVFETSKTDTVVYEGLKVKIGGDFAMQFQSINQSNDADNLTELGSNLNLPTANLNLDVQLEDGLRIHLRTYLSARHHEESWVKGGYMQMDNLNFISDGFLSGLMEIAAIRVGMDEFNYGDAHFRRTDNARATYNPFVGNYIMDAFSTEAFFEVNLQKNGLIGVLGFTNGKLNQNVTVNDNSDNKVSFFGKLGYDNQINDDLRLRLTGSWYINKGTTTGTWLYGGDRAGARYYHVTDYMYDDGTGNIVTASSDFGGRFNARFTKLTAIQINPFVKYKGLEFFGIYEIASGSATGEGSMTQVAGEAIYRLGQNDQFYLGGRYNMVKGNTIDGAPDLEIKRFNIGGGWFLTKNVITKLEYVNQTYGGEGYEGNTQFDGFEFKGFVIEAAISF</sequence>
<proteinExistence type="predicted"/>
<evidence type="ECO:0000256" key="1">
    <source>
        <dbReference type="SAM" id="SignalP"/>
    </source>
</evidence>
<dbReference type="STRING" id="692418.SAMN04488029_3110"/>